<keyword evidence="1" id="KW-0472">Membrane</keyword>
<sequence length="325" mass="37353">MEWTTCDYLVVIVNYRTPQRTIDCLEELSSEVSKIPNTCVVVVDNDSQDQSCELISSHIAERGWPWAFALQAPKNGGYAYGNNYAIRQALASDSPPDYFHLLNPDTEVREDAMVILRDFLEERPNVGIAGGCFENPDGSLWRIAFRFPSILSEIDRGLKLGVVTKLLSDHIVPKEMGDQIEQVDWLPGASMLVRRAVFETAGLMDETYFLYYEETDFCLSAKRAGWECWYVPQSRVMHIAGDSTGVTSRDTKPKRAPQYLLDSRRRYFVKNYSIFYAAAADAMWIVCFALWRLRRKIQRKEDTDPPQLLWDSMRNSVFVKRRSTP</sequence>
<comment type="caution">
    <text evidence="2">The sequence shown here is derived from an EMBL/GenBank/DDBJ whole genome shotgun (WGS) entry which is preliminary data.</text>
</comment>
<name>A0ABQ0AE71_9GAMM</name>
<keyword evidence="1" id="KW-0812">Transmembrane</keyword>
<dbReference type="PANTHER" id="PTHR43179:SF7">
    <property type="entry name" value="RHAMNOSYLTRANSFERASE WBBL"/>
    <property type="match status" value="1"/>
</dbReference>
<keyword evidence="3" id="KW-1185">Reference proteome</keyword>
<evidence type="ECO:0000313" key="3">
    <source>
        <dbReference type="Proteomes" id="UP001465153"/>
    </source>
</evidence>
<proteinExistence type="predicted"/>
<dbReference type="EMBL" id="BAABWN010000015">
    <property type="protein sequence ID" value="GAA6169823.1"/>
    <property type="molecule type" value="Genomic_DNA"/>
</dbReference>
<dbReference type="Pfam" id="PF13641">
    <property type="entry name" value="Glyco_tranf_2_3"/>
    <property type="match status" value="1"/>
</dbReference>
<accession>A0ABQ0AE71</accession>
<protein>
    <submittedName>
        <fullName evidence="2">Glycosyltransferase family 2 protein</fullName>
    </submittedName>
</protein>
<dbReference type="RefSeq" id="WP_353304240.1">
    <property type="nucleotide sequence ID" value="NZ_BAABWN010000015.1"/>
</dbReference>
<gene>
    <name evidence="2" type="ORF">NBRC116591_36340</name>
</gene>
<dbReference type="PANTHER" id="PTHR43179">
    <property type="entry name" value="RHAMNOSYLTRANSFERASE WBBL"/>
    <property type="match status" value="1"/>
</dbReference>
<evidence type="ECO:0000313" key="2">
    <source>
        <dbReference type="EMBL" id="GAA6169823.1"/>
    </source>
</evidence>
<dbReference type="SUPFAM" id="SSF53448">
    <property type="entry name" value="Nucleotide-diphospho-sugar transferases"/>
    <property type="match status" value="1"/>
</dbReference>
<keyword evidence="1" id="KW-1133">Transmembrane helix</keyword>
<evidence type="ECO:0000256" key="1">
    <source>
        <dbReference type="SAM" id="Phobius"/>
    </source>
</evidence>
<dbReference type="CDD" id="cd04186">
    <property type="entry name" value="GT_2_like_c"/>
    <property type="match status" value="1"/>
</dbReference>
<dbReference type="Proteomes" id="UP001465153">
    <property type="component" value="Unassembled WGS sequence"/>
</dbReference>
<organism evidence="2 3">
    <name type="scientific">Sessilibacter corallicola</name>
    <dbReference type="NCBI Taxonomy" id="2904075"/>
    <lineage>
        <taxon>Bacteria</taxon>
        <taxon>Pseudomonadati</taxon>
        <taxon>Pseudomonadota</taxon>
        <taxon>Gammaproteobacteria</taxon>
        <taxon>Cellvibrionales</taxon>
        <taxon>Cellvibrionaceae</taxon>
        <taxon>Sessilibacter</taxon>
    </lineage>
</organism>
<reference evidence="2 3" key="1">
    <citation type="submission" date="2024-04" db="EMBL/GenBank/DDBJ databases">
        <title>Draft genome sequence of Sessilibacter corallicola NBRC 116591.</title>
        <authorList>
            <person name="Miyakawa T."/>
            <person name="Kusuya Y."/>
            <person name="Miura T."/>
        </authorList>
    </citation>
    <scope>NUCLEOTIDE SEQUENCE [LARGE SCALE GENOMIC DNA]</scope>
    <source>
        <strain evidence="2 3">KU-00831-HH</strain>
    </source>
</reference>
<dbReference type="InterPro" id="IPR029044">
    <property type="entry name" value="Nucleotide-diphossugar_trans"/>
</dbReference>
<dbReference type="Gene3D" id="3.90.550.10">
    <property type="entry name" value="Spore Coat Polysaccharide Biosynthesis Protein SpsA, Chain A"/>
    <property type="match status" value="1"/>
</dbReference>
<feature type="transmembrane region" description="Helical" evidence="1">
    <location>
        <begin position="272"/>
        <end position="291"/>
    </location>
</feature>